<dbReference type="Proteomes" id="UP000685013">
    <property type="component" value="Chromosome 5"/>
</dbReference>
<dbReference type="EMBL" id="JAGKQH010000005">
    <property type="protein sequence ID" value="KAG6599389.1"/>
    <property type="molecule type" value="Genomic_DNA"/>
</dbReference>
<name>A0AAV6NMR0_9ROSI</name>
<feature type="region of interest" description="Disordered" evidence="1">
    <location>
        <begin position="359"/>
        <end position="387"/>
    </location>
</feature>
<evidence type="ECO:0000313" key="2">
    <source>
        <dbReference type="EMBL" id="KAG6599389.1"/>
    </source>
</evidence>
<evidence type="ECO:0000313" key="3">
    <source>
        <dbReference type="Proteomes" id="UP000685013"/>
    </source>
</evidence>
<feature type="region of interest" description="Disordered" evidence="1">
    <location>
        <begin position="123"/>
        <end position="157"/>
    </location>
</feature>
<proteinExistence type="predicted"/>
<gene>
    <name evidence="2" type="ORF">SDJN03_09167</name>
</gene>
<feature type="compositionally biased region" description="Basic and acidic residues" evidence="1">
    <location>
        <begin position="143"/>
        <end position="153"/>
    </location>
</feature>
<dbReference type="AlphaFoldDB" id="A0AAV6NMR0"/>
<accession>A0AAV6NMR0</accession>
<comment type="caution">
    <text evidence="2">The sequence shown here is derived from an EMBL/GenBank/DDBJ whole genome shotgun (WGS) entry which is preliminary data.</text>
</comment>
<dbReference type="PANTHER" id="PTHR35300">
    <property type="entry name" value="COACTIVATOR CBP, KIX DOMAIN-CONTAINING PROTEIN-RELATED"/>
    <property type="match status" value="1"/>
</dbReference>
<organism evidence="2 3">
    <name type="scientific">Cucurbita argyrosperma subsp. sororia</name>
    <dbReference type="NCBI Taxonomy" id="37648"/>
    <lineage>
        <taxon>Eukaryota</taxon>
        <taxon>Viridiplantae</taxon>
        <taxon>Streptophyta</taxon>
        <taxon>Embryophyta</taxon>
        <taxon>Tracheophyta</taxon>
        <taxon>Spermatophyta</taxon>
        <taxon>Magnoliopsida</taxon>
        <taxon>eudicotyledons</taxon>
        <taxon>Gunneridae</taxon>
        <taxon>Pentapetalae</taxon>
        <taxon>rosids</taxon>
        <taxon>fabids</taxon>
        <taxon>Cucurbitales</taxon>
        <taxon>Cucurbitaceae</taxon>
        <taxon>Cucurbiteae</taxon>
        <taxon>Cucurbita</taxon>
    </lineage>
</organism>
<protein>
    <recommendedName>
        <fullName evidence="4">Histone acetyltransferase</fullName>
    </recommendedName>
</protein>
<dbReference type="PANTHER" id="PTHR35300:SF4">
    <property type="entry name" value="HISTONE ACETYLTRANSFERASE"/>
    <property type="match status" value="1"/>
</dbReference>
<sequence>MPRPGPRPYECVRRAWHSDRHQPMRGSIIQQIFRVVNENHTPATKKNKEWQEKLPIVVLKAEEIMYSKANSEAEYMNLETLWDRLNDAVNTIIRRDETTESGDRLPPCVEAALNLGCVPVRASRSQRHSNPRTYLTPRGQEPTLDKATDERRLPTSSLHPANQLNFARAKTMNPKQHNNPTIPSNPAFLLENVPVVHNSYSMTETNTPLNLGSVYPLYYGFRCPTEEPNLGSQISADANQQTIFLGRPIVSSTEPPAEHCLRSCKMSNAMSRFPPEVITAREEKLPDTECDLSLRLGLPSQPCVSTRKAWALETGDIAPSSSHETHKFHDQTIYANKEFSFFPSRTAFDSFGSCSNMWSSDGGGRNPESSTKKRKDPFSSNEEDEPFCLPPEVPSYWFNSQTKGSGQHVRCDIELSESLTNMLHLCGVRFSWKKMLLPMVNIAAYKAFARRGRSRAWCRCCWRCQAIRPDAHTQLLPERAQGSDMTCAMNWSCLGLMGSPAYKDLSFRILKPSWPPTTWMVAAMAGTCQSDHAPNKLIVLAICSFVLCSQVMPLF</sequence>
<evidence type="ECO:0008006" key="4">
    <source>
        <dbReference type="Google" id="ProtNLM"/>
    </source>
</evidence>
<reference evidence="2 3" key="1">
    <citation type="journal article" date="2021" name="Hortic Res">
        <title>The domestication of Cucurbita argyrosperma as revealed by the genome of its wild relative.</title>
        <authorList>
            <person name="Barrera-Redondo J."/>
            <person name="Sanchez-de la Vega G."/>
            <person name="Aguirre-Liguori J.A."/>
            <person name="Castellanos-Morales G."/>
            <person name="Gutierrez-Guerrero Y.T."/>
            <person name="Aguirre-Dugua X."/>
            <person name="Aguirre-Planter E."/>
            <person name="Tenaillon M.I."/>
            <person name="Lira-Saade R."/>
            <person name="Eguiarte L.E."/>
        </authorList>
    </citation>
    <scope>NUCLEOTIDE SEQUENCE [LARGE SCALE GENOMIC DNA]</scope>
    <source>
        <strain evidence="2">JBR-2021</strain>
    </source>
</reference>
<evidence type="ECO:0000256" key="1">
    <source>
        <dbReference type="SAM" id="MobiDB-lite"/>
    </source>
</evidence>
<keyword evidence="3" id="KW-1185">Reference proteome</keyword>
<feature type="non-terminal residue" evidence="2">
    <location>
        <position position="1"/>
    </location>
</feature>